<dbReference type="SUPFAM" id="SSF64438">
    <property type="entry name" value="CNF1/YfiH-like putative cysteine hydrolases"/>
    <property type="match status" value="1"/>
</dbReference>
<dbReference type="EMBL" id="CP042243">
    <property type="protein sequence ID" value="QEK12250.1"/>
    <property type="molecule type" value="Genomic_DNA"/>
</dbReference>
<dbReference type="EC" id="3.5.1.44" evidence="3"/>
<protein>
    <recommendedName>
        <fullName evidence="3">Probable chemoreceptor glutamine deamidase CheD</fullName>
        <ecNumber evidence="3">3.5.1.44</ecNumber>
    </recommendedName>
</protein>
<evidence type="ECO:0000256" key="1">
    <source>
        <dbReference type="ARBA" id="ARBA00022500"/>
    </source>
</evidence>
<evidence type="ECO:0000256" key="2">
    <source>
        <dbReference type="ARBA" id="ARBA00022801"/>
    </source>
</evidence>
<dbReference type="PROSITE" id="PS51257">
    <property type="entry name" value="PROKAR_LIPOPROTEIN"/>
    <property type="match status" value="1"/>
</dbReference>
<dbReference type="OrthoDB" id="9807202at2"/>
<dbReference type="PANTHER" id="PTHR35147:SF1">
    <property type="entry name" value="CHEMORECEPTOR GLUTAMINE DEAMIDASE CHED-RELATED"/>
    <property type="match status" value="1"/>
</dbReference>
<dbReference type="GO" id="GO:0006935">
    <property type="term" value="P:chemotaxis"/>
    <property type="evidence" value="ECO:0007669"/>
    <property type="project" value="UniProtKB-UniRule"/>
</dbReference>
<dbReference type="Proteomes" id="UP000324646">
    <property type="component" value="Chromosome"/>
</dbReference>
<dbReference type="GO" id="GO:0050568">
    <property type="term" value="F:protein-glutamine glutaminase activity"/>
    <property type="evidence" value="ECO:0007669"/>
    <property type="project" value="UniProtKB-UniRule"/>
</dbReference>
<gene>
    <name evidence="3" type="primary">cheD</name>
    <name evidence="4" type="ORF">FQB35_07605</name>
</gene>
<dbReference type="InterPro" id="IPR011324">
    <property type="entry name" value="Cytotoxic_necrot_fac-like_cat"/>
</dbReference>
<dbReference type="Gene3D" id="3.30.1330.200">
    <property type="match status" value="1"/>
</dbReference>
<keyword evidence="2 3" id="KW-0378">Hydrolase</keyword>
<organism evidence="4 5">
    <name type="scientific">Crassaminicella thermophila</name>
    <dbReference type="NCBI Taxonomy" id="2599308"/>
    <lineage>
        <taxon>Bacteria</taxon>
        <taxon>Bacillati</taxon>
        <taxon>Bacillota</taxon>
        <taxon>Clostridia</taxon>
        <taxon>Eubacteriales</taxon>
        <taxon>Clostridiaceae</taxon>
        <taxon>Crassaminicella</taxon>
    </lineage>
</organism>
<dbReference type="InterPro" id="IPR005659">
    <property type="entry name" value="Chemorcpt_Glu_NH3ase_CheD"/>
</dbReference>
<name>A0A5C0SDS2_CRATE</name>
<proteinExistence type="inferred from homology"/>
<dbReference type="KEGG" id="crs:FQB35_07605"/>
<dbReference type="InterPro" id="IPR038592">
    <property type="entry name" value="CheD-like_sf"/>
</dbReference>
<evidence type="ECO:0000256" key="3">
    <source>
        <dbReference type="HAMAP-Rule" id="MF_01440"/>
    </source>
</evidence>
<sequence length="162" mass="17153">MMSQIIKVGMADLNVTKGEGVLTTLGLGSCVGVTLYDPITKVAGLAHIMLPSSKAIRNNTNPAKFADTAIVLLLEEVLKVGAIKGRLVSKLAGGAQMFAFANKNDIMKIGERNTIAAKKILKELKIPIIAEDTGGNFGRTIELYANSGMIIVKTIGRGTKQI</sequence>
<reference evidence="4 5" key="1">
    <citation type="submission" date="2019-07" db="EMBL/GenBank/DDBJ databases">
        <title>Complete genome of Crassaminicella thermophila SY095.</title>
        <authorList>
            <person name="Li X."/>
        </authorList>
    </citation>
    <scope>NUCLEOTIDE SEQUENCE [LARGE SCALE GENOMIC DNA]</scope>
    <source>
        <strain evidence="4 5">SY095</strain>
    </source>
</reference>
<dbReference type="PANTHER" id="PTHR35147">
    <property type="entry name" value="CHEMORECEPTOR GLUTAMINE DEAMIDASE CHED-RELATED"/>
    <property type="match status" value="1"/>
</dbReference>
<evidence type="ECO:0000313" key="5">
    <source>
        <dbReference type="Proteomes" id="UP000324646"/>
    </source>
</evidence>
<comment type="similarity">
    <text evidence="3">Belongs to the CheD family.</text>
</comment>
<comment type="catalytic activity">
    <reaction evidence="3">
        <text>L-glutaminyl-[protein] + H2O = L-glutamyl-[protein] + NH4(+)</text>
        <dbReference type="Rhea" id="RHEA:16441"/>
        <dbReference type="Rhea" id="RHEA-COMP:10207"/>
        <dbReference type="Rhea" id="RHEA-COMP:10208"/>
        <dbReference type="ChEBI" id="CHEBI:15377"/>
        <dbReference type="ChEBI" id="CHEBI:28938"/>
        <dbReference type="ChEBI" id="CHEBI:29973"/>
        <dbReference type="ChEBI" id="CHEBI:30011"/>
        <dbReference type="EC" id="3.5.1.44"/>
    </reaction>
</comment>
<dbReference type="HAMAP" id="MF_01440">
    <property type="entry name" value="CheD"/>
    <property type="match status" value="1"/>
</dbReference>
<keyword evidence="1 3" id="KW-0145">Chemotaxis</keyword>
<keyword evidence="5" id="KW-1185">Reference proteome</keyword>
<evidence type="ECO:0000313" key="4">
    <source>
        <dbReference type="EMBL" id="QEK12250.1"/>
    </source>
</evidence>
<accession>A0A5C0SDS2</accession>
<comment type="function">
    <text evidence="3">Probably deamidates glutamine residues to glutamate on methyl-accepting chemotaxis receptors (MCPs), playing an important role in chemotaxis.</text>
</comment>
<dbReference type="CDD" id="cd16352">
    <property type="entry name" value="CheD"/>
    <property type="match status" value="1"/>
</dbReference>
<dbReference type="AlphaFoldDB" id="A0A5C0SDS2"/>
<dbReference type="Pfam" id="PF03975">
    <property type="entry name" value="CheD"/>
    <property type="match status" value="1"/>
</dbReference>